<keyword evidence="1" id="KW-0812">Transmembrane</keyword>
<keyword evidence="3" id="KW-1185">Reference proteome</keyword>
<comment type="caution">
    <text evidence="2">The sequence shown here is derived from an EMBL/GenBank/DDBJ whole genome shotgun (WGS) entry which is preliminary data.</text>
</comment>
<organism evidence="2 3">
    <name type="scientific">Gossypium trilobum</name>
    <dbReference type="NCBI Taxonomy" id="34281"/>
    <lineage>
        <taxon>Eukaryota</taxon>
        <taxon>Viridiplantae</taxon>
        <taxon>Streptophyta</taxon>
        <taxon>Embryophyta</taxon>
        <taxon>Tracheophyta</taxon>
        <taxon>Spermatophyta</taxon>
        <taxon>Magnoliopsida</taxon>
        <taxon>eudicotyledons</taxon>
        <taxon>Gunneridae</taxon>
        <taxon>Pentapetalae</taxon>
        <taxon>rosids</taxon>
        <taxon>malvids</taxon>
        <taxon>Malvales</taxon>
        <taxon>Malvaceae</taxon>
        <taxon>Malvoideae</taxon>
        <taxon>Gossypium</taxon>
    </lineage>
</organism>
<reference evidence="2 3" key="1">
    <citation type="journal article" date="2019" name="Genome Biol. Evol.">
        <title>Insights into the evolution of the New World diploid cottons (Gossypium, subgenus Houzingenia) based on genome sequencing.</title>
        <authorList>
            <person name="Grover C.E."/>
            <person name="Arick M.A. 2nd"/>
            <person name="Thrash A."/>
            <person name="Conover J.L."/>
            <person name="Sanders W.S."/>
            <person name="Peterson D.G."/>
            <person name="Frelichowski J.E."/>
            <person name="Scheffler J.A."/>
            <person name="Scheffler B.E."/>
            <person name="Wendel J.F."/>
        </authorList>
    </citation>
    <scope>NUCLEOTIDE SEQUENCE [LARGE SCALE GENOMIC DNA]</scope>
    <source>
        <strain evidence="2">8</strain>
        <tissue evidence="2">Leaf</tissue>
    </source>
</reference>
<dbReference type="Proteomes" id="UP000593568">
    <property type="component" value="Unassembled WGS sequence"/>
</dbReference>
<evidence type="ECO:0000256" key="1">
    <source>
        <dbReference type="SAM" id="Phobius"/>
    </source>
</evidence>
<accession>A0A7J9DM51</accession>
<keyword evidence="1" id="KW-0472">Membrane</keyword>
<proteinExistence type="predicted"/>
<evidence type="ECO:0000313" key="3">
    <source>
        <dbReference type="Proteomes" id="UP000593568"/>
    </source>
</evidence>
<keyword evidence="1" id="KW-1133">Transmembrane helix</keyword>
<gene>
    <name evidence="2" type="ORF">Gotri_024144</name>
</gene>
<feature type="transmembrane region" description="Helical" evidence="1">
    <location>
        <begin position="37"/>
        <end position="59"/>
    </location>
</feature>
<evidence type="ECO:0000313" key="2">
    <source>
        <dbReference type="EMBL" id="MBA0761505.1"/>
    </source>
</evidence>
<dbReference type="AlphaFoldDB" id="A0A7J9DM51"/>
<protein>
    <submittedName>
        <fullName evidence="2">Uncharacterized protein</fullName>
    </submittedName>
</protein>
<name>A0A7J9DM51_9ROSI</name>
<sequence length="66" mass="7488">MSLHKFKDYSMVKMDIDVRVANAIRDAMGKASDDRHFSLLVFAIYGLIVFPKALGYVSVELADFLF</sequence>
<dbReference type="EMBL" id="JABEZW010000003">
    <property type="protein sequence ID" value="MBA0761505.1"/>
    <property type="molecule type" value="Genomic_DNA"/>
</dbReference>